<dbReference type="SMART" id="SM01118">
    <property type="entry name" value="CYTH"/>
    <property type="match status" value="1"/>
</dbReference>
<dbReference type="RefSeq" id="WP_066148304.1">
    <property type="nucleotide sequence ID" value="NZ_JACIDF010000004.1"/>
</dbReference>
<dbReference type="AlphaFoldDB" id="A0ABD5IU91"/>
<dbReference type="PROSITE" id="PS51707">
    <property type="entry name" value="CYTH"/>
    <property type="match status" value="1"/>
</dbReference>
<protein>
    <submittedName>
        <fullName evidence="3">CYTH domain-containing protein</fullName>
    </submittedName>
</protein>
<dbReference type="InterPro" id="IPR009195">
    <property type="entry name" value="Uncharacterised_YjbK"/>
</dbReference>
<dbReference type="InterPro" id="IPR033469">
    <property type="entry name" value="CYTH-like_dom_sf"/>
</dbReference>
<evidence type="ECO:0000313" key="2">
    <source>
        <dbReference type="EMBL" id="MDE8564609.1"/>
    </source>
</evidence>
<evidence type="ECO:0000313" key="3">
    <source>
        <dbReference type="EMBL" id="MED5051885.1"/>
    </source>
</evidence>
<organism evidence="3 5">
    <name type="scientific">Anoxybacteroides rupiense</name>
    <dbReference type="NCBI Taxonomy" id="311460"/>
    <lineage>
        <taxon>Bacteria</taxon>
        <taxon>Bacillati</taxon>
        <taxon>Bacillota</taxon>
        <taxon>Bacilli</taxon>
        <taxon>Bacillales</taxon>
        <taxon>Anoxybacillaceae</taxon>
        <taxon>Anoxybacteroides</taxon>
    </lineage>
</organism>
<dbReference type="PANTHER" id="PTHR34948">
    <property type="entry name" value="OS08G0299200 PROTEIN"/>
    <property type="match status" value="1"/>
</dbReference>
<dbReference type="SUPFAM" id="SSF55154">
    <property type="entry name" value="CYTH-like phosphatases"/>
    <property type="match status" value="1"/>
</dbReference>
<name>A0ABD5IU91_9BACL</name>
<dbReference type="PIRSF" id="PIRSF012526">
    <property type="entry name" value="CYTH_UCP012526"/>
    <property type="match status" value="1"/>
</dbReference>
<dbReference type="Gene3D" id="2.40.320.10">
    <property type="entry name" value="Hypothetical Protein Pfu-838710-001"/>
    <property type="match status" value="1"/>
</dbReference>
<feature type="domain" description="CYTH" evidence="1">
    <location>
        <begin position="4"/>
        <end position="192"/>
    </location>
</feature>
<dbReference type="Proteomes" id="UP001213979">
    <property type="component" value="Unassembled WGS sequence"/>
</dbReference>
<comment type="caution">
    <text evidence="3">The sequence shown here is derived from an EMBL/GenBank/DDBJ whole genome shotgun (WGS) entry which is preliminary data.</text>
</comment>
<dbReference type="EMBL" id="JARTLI010000012">
    <property type="protein sequence ID" value="MED5051885.1"/>
    <property type="molecule type" value="Genomic_DNA"/>
</dbReference>
<dbReference type="EMBL" id="JAQOTG010000011">
    <property type="protein sequence ID" value="MDE8564609.1"/>
    <property type="molecule type" value="Genomic_DNA"/>
</dbReference>
<dbReference type="Pfam" id="PF01928">
    <property type="entry name" value="CYTH"/>
    <property type="match status" value="1"/>
</dbReference>
<accession>A0ABD5IU91</accession>
<reference evidence="3 5" key="2">
    <citation type="submission" date="2023-03" db="EMBL/GenBank/DDBJ databases">
        <title>Bacillus Genome Sequencing.</title>
        <authorList>
            <person name="Dunlap C."/>
        </authorList>
    </citation>
    <scope>NUCLEOTIDE SEQUENCE [LARGE SCALE GENOMIC DNA]</scope>
    <source>
        <strain evidence="3 5">NRS-38</strain>
    </source>
</reference>
<keyword evidence="4" id="KW-1185">Reference proteome</keyword>
<dbReference type="CDD" id="cd07762">
    <property type="entry name" value="CYTH-like_Pase_1"/>
    <property type="match status" value="1"/>
</dbReference>
<reference evidence="2 4" key="1">
    <citation type="submission" date="2023-01" db="EMBL/GenBank/DDBJ databases">
        <title>Genome-based reclassification of Anoxybacillus geothermalis as a later heterotypic synonym of Anoxybacillus rupiensis.</title>
        <authorList>
            <person name="Inan Bektas K."/>
            <person name="Canakci S."/>
            <person name="Belduz A.A."/>
            <person name="Guler H.H."/>
        </authorList>
    </citation>
    <scope>NUCLEOTIDE SEQUENCE [LARGE SCALE GENOMIC DNA]</scope>
    <source>
        <strain evidence="2 4">DSM 17127</strain>
    </source>
</reference>
<evidence type="ECO:0000259" key="1">
    <source>
        <dbReference type="PROSITE" id="PS51707"/>
    </source>
</evidence>
<dbReference type="Proteomes" id="UP001339962">
    <property type="component" value="Unassembled WGS sequence"/>
</dbReference>
<evidence type="ECO:0000313" key="4">
    <source>
        <dbReference type="Proteomes" id="UP001213979"/>
    </source>
</evidence>
<sequence>MKQEIEMEFKNLLTQEEFNRLKHFFFIRDDQFVYQENHYFDTPEFSLKGQGAALRIRVKNDTYTLTLKQTIEQGLLETHEALTKEKAQSILNNPAMMEGEMKSLLKDMGIAAEQLQHFGTLATHRAQVPYEGGMLVLDHSCYLQTEDYELEFEVNDWEQGKNSFEKLLASFRIPYRPSANKIKRLYAKKYGVEDQS</sequence>
<evidence type="ECO:0000313" key="5">
    <source>
        <dbReference type="Proteomes" id="UP001339962"/>
    </source>
</evidence>
<gene>
    <name evidence="3" type="ORF">P9850_08450</name>
    <name evidence="2" type="ORF">PNH38_12085</name>
</gene>
<dbReference type="PANTHER" id="PTHR34948:SF2">
    <property type="entry name" value="TRIPHOSPHATE TUNNEL METALLOENZYME 3"/>
    <property type="match status" value="1"/>
</dbReference>
<proteinExistence type="predicted"/>
<dbReference type="InterPro" id="IPR023577">
    <property type="entry name" value="CYTH_domain"/>
</dbReference>